<reference evidence="5" key="1">
    <citation type="journal article" date="2019" name="Int. J. Syst. Evol. Microbiol.">
        <title>The Global Catalogue of Microorganisms (GCM) 10K type strain sequencing project: providing services to taxonomists for standard genome sequencing and annotation.</title>
        <authorList>
            <consortium name="The Broad Institute Genomics Platform"/>
            <consortium name="The Broad Institute Genome Sequencing Center for Infectious Disease"/>
            <person name="Wu L."/>
            <person name="Ma J."/>
        </authorList>
    </citation>
    <scope>NUCLEOTIDE SEQUENCE [LARGE SCALE GENOMIC DNA]</scope>
    <source>
        <strain evidence="5">CGMCC 4.1641</strain>
    </source>
</reference>
<evidence type="ECO:0000313" key="5">
    <source>
        <dbReference type="Proteomes" id="UP001596222"/>
    </source>
</evidence>
<dbReference type="Gene3D" id="3.30.420.40">
    <property type="match status" value="2"/>
</dbReference>
<comment type="similarity">
    <text evidence="1">Belongs to the NodU/CmcH family.</text>
</comment>
<protein>
    <submittedName>
        <fullName evidence="4">Carbamoyltransferase C-terminal domain-containing protein</fullName>
    </submittedName>
</protein>
<accession>A0ABV9ZQ68</accession>
<evidence type="ECO:0000256" key="1">
    <source>
        <dbReference type="ARBA" id="ARBA00006129"/>
    </source>
</evidence>
<dbReference type="RefSeq" id="WP_382036540.1">
    <property type="nucleotide sequence ID" value="NZ_JBHSKJ010000001.1"/>
</dbReference>
<dbReference type="Pfam" id="PF02543">
    <property type="entry name" value="Carbam_trans_N"/>
    <property type="match status" value="1"/>
</dbReference>
<proteinExistence type="inferred from homology"/>
<dbReference type="InterPro" id="IPR043129">
    <property type="entry name" value="ATPase_NBD"/>
</dbReference>
<dbReference type="Proteomes" id="UP001596222">
    <property type="component" value="Unassembled WGS sequence"/>
</dbReference>
<dbReference type="EMBL" id="JBHSKJ010000001">
    <property type="protein sequence ID" value="MFC5143554.1"/>
    <property type="molecule type" value="Genomic_DNA"/>
</dbReference>
<feature type="domain" description="Carbamoyltransferase C-terminal" evidence="3">
    <location>
        <begin position="391"/>
        <end position="562"/>
    </location>
</feature>
<gene>
    <name evidence="4" type="ORF">ACFPP6_02445</name>
</gene>
<dbReference type="InterPro" id="IPR038152">
    <property type="entry name" value="Carbam_trans_C_sf"/>
</dbReference>
<evidence type="ECO:0000313" key="4">
    <source>
        <dbReference type="EMBL" id="MFC5143554.1"/>
    </source>
</evidence>
<dbReference type="PANTHER" id="PTHR34847:SF1">
    <property type="entry name" value="NODULATION PROTEIN U"/>
    <property type="match status" value="1"/>
</dbReference>
<dbReference type="CDD" id="cd24098">
    <property type="entry name" value="ASKHA_NBD_TobZ_N"/>
    <property type="match status" value="1"/>
</dbReference>
<keyword evidence="5" id="KW-1185">Reference proteome</keyword>
<dbReference type="Pfam" id="PF16861">
    <property type="entry name" value="Carbam_trans_C"/>
    <property type="match status" value="1"/>
</dbReference>
<feature type="domain" description="Carbamoyltransferase" evidence="2">
    <location>
        <begin position="112"/>
        <end position="335"/>
    </location>
</feature>
<dbReference type="InterPro" id="IPR051338">
    <property type="entry name" value="NodU/CmcH_Carbamoyltrnsfr"/>
</dbReference>
<name>A0ABV9ZQ68_9ACTN</name>
<organism evidence="4 5">
    <name type="scientific">Streptomyces aureoversilis</name>
    <dbReference type="NCBI Taxonomy" id="67277"/>
    <lineage>
        <taxon>Bacteria</taxon>
        <taxon>Bacillati</taxon>
        <taxon>Actinomycetota</taxon>
        <taxon>Actinomycetes</taxon>
        <taxon>Kitasatosporales</taxon>
        <taxon>Streptomycetaceae</taxon>
        <taxon>Streptomyces</taxon>
    </lineage>
</organism>
<dbReference type="PANTHER" id="PTHR34847">
    <property type="entry name" value="NODULATION PROTEIN U"/>
    <property type="match status" value="1"/>
</dbReference>
<dbReference type="InterPro" id="IPR031730">
    <property type="entry name" value="Carbam_trans_C"/>
</dbReference>
<sequence>MIVLGLVGRPDVPGCHDGAVCLAVDGKVVGALEQERVSRRRHAPGEGPEDAVRVLLDAFGVHPREIQAIGYAWADAPPGTPVTEAPGIPCGVHVTDALTETILPNLASRLGTRDITFFDHHLCHAAGAYFLNPYATADILVADGWGGDGSTSLFHVDHGRFRLLERYDKCWSLGMFYGAAAAYAKLGWWGAGKLMGLSSYGRTSDMRFISFDAATGGFSLDRRLRGDLAGGPSWEKLGKQWLAAFEENVFPYTDSSANAFDYAPFAADAQLTVEEAGLALAARARRLSGEDTLLLSGGVALNAHMNRRIALESGYARVSGTVAPNDGGTVFGAALLAEALFGTMPAPLPAEAGQPVFFGPPVPARAVEKALERAGCTAVALEQDRLLAEVAAAIAQGEVVAWFDGPNEFGPRALGARSLLASPRHRTTLDRINRVKGREPWRPAALSLTAQGFRALDMEPPVQGLSDYMLNMHLVGRERIERAPAGVHVDRTTRAQLVPDADTGFGALLAAVAEETGLPGVVNTSLNIKGEPMVLTPEQGVDLMVASPDIDLLAMPPYLVRRS</sequence>
<dbReference type="SUPFAM" id="SSF53067">
    <property type="entry name" value="Actin-like ATPase domain"/>
    <property type="match status" value="1"/>
</dbReference>
<evidence type="ECO:0000259" key="2">
    <source>
        <dbReference type="Pfam" id="PF02543"/>
    </source>
</evidence>
<dbReference type="Gene3D" id="3.90.870.20">
    <property type="entry name" value="Carbamoyltransferase, C-terminal domain"/>
    <property type="match status" value="1"/>
</dbReference>
<evidence type="ECO:0000259" key="3">
    <source>
        <dbReference type="Pfam" id="PF16861"/>
    </source>
</evidence>
<comment type="caution">
    <text evidence="4">The sequence shown here is derived from an EMBL/GenBank/DDBJ whole genome shotgun (WGS) entry which is preliminary data.</text>
</comment>
<dbReference type="InterPro" id="IPR003696">
    <property type="entry name" value="Carbtransf_dom"/>
</dbReference>